<reference evidence="2" key="1">
    <citation type="submission" date="2014-12" db="EMBL/GenBank/DDBJ databases">
        <title>Insight into the proteome of Arion vulgaris.</title>
        <authorList>
            <person name="Aradska J."/>
            <person name="Bulat T."/>
            <person name="Smidak R."/>
            <person name="Sarate P."/>
            <person name="Gangsoo J."/>
            <person name="Sialana F."/>
            <person name="Bilban M."/>
            <person name="Lubec G."/>
        </authorList>
    </citation>
    <scope>NUCLEOTIDE SEQUENCE</scope>
    <source>
        <tissue evidence="2">Skin</tissue>
    </source>
</reference>
<evidence type="ECO:0000256" key="1">
    <source>
        <dbReference type="SAM" id="MobiDB-lite"/>
    </source>
</evidence>
<feature type="compositionally biased region" description="Basic and acidic residues" evidence="1">
    <location>
        <begin position="109"/>
        <end position="121"/>
    </location>
</feature>
<dbReference type="AlphaFoldDB" id="A0A0B7BU20"/>
<accession>A0A0B7BU20</accession>
<dbReference type="EMBL" id="HACG01049583">
    <property type="protein sequence ID" value="CEK96448.1"/>
    <property type="molecule type" value="Transcribed_RNA"/>
</dbReference>
<proteinExistence type="predicted"/>
<feature type="compositionally biased region" description="Acidic residues" evidence="1">
    <location>
        <begin position="65"/>
        <end position="77"/>
    </location>
</feature>
<name>A0A0B7BU20_9EUPU</name>
<feature type="compositionally biased region" description="Polar residues" evidence="1">
    <location>
        <begin position="171"/>
        <end position="189"/>
    </location>
</feature>
<feature type="region of interest" description="Disordered" evidence="1">
    <location>
        <begin position="1"/>
        <end position="216"/>
    </location>
</feature>
<organism evidence="2">
    <name type="scientific">Arion vulgaris</name>
    <dbReference type="NCBI Taxonomy" id="1028688"/>
    <lineage>
        <taxon>Eukaryota</taxon>
        <taxon>Metazoa</taxon>
        <taxon>Spiralia</taxon>
        <taxon>Lophotrochozoa</taxon>
        <taxon>Mollusca</taxon>
        <taxon>Gastropoda</taxon>
        <taxon>Heterobranchia</taxon>
        <taxon>Euthyneura</taxon>
        <taxon>Panpulmonata</taxon>
        <taxon>Eupulmonata</taxon>
        <taxon>Stylommatophora</taxon>
        <taxon>Helicina</taxon>
        <taxon>Arionoidea</taxon>
        <taxon>Arionidae</taxon>
        <taxon>Arion</taxon>
    </lineage>
</organism>
<feature type="compositionally biased region" description="Polar residues" evidence="1">
    <location>
        <begin position="141"/>
        <end position="164"/>
    </location>
</feature>
<feature type="compositionally biased region" description="Basic and acidic residues" evidence="1">
    <location>
        <begin position="53"/>
        <end position="64"/>
    </location>
</feature>
<protein>
    <submittedName>
        <fullName evidence="2">Uncharacterized protein</fullName>
    </submittedName>
</protein>
<evidence type="ECO:0000313" key="2">
    <source>
        <dbReference type="EMBL" id="CEK96448.1"/>
    </source>
</evidence>
<gene>
    <name evidence="2" type="primary">ORF212118</name>
</gene>
<feature type="non-terminal residue" evidence="2">
    <location>
        <position position="1"/>
    </location>
</feature>
<sequence length="216" mass="23376">NRFGGPRQFMGPFGGMDRPPFGNRFGMPLRPPMGFLDMEERENIESRPSPRVNIEDHSSAKDLDDPNMSDEMDEREESSEKKDGHEDEDIQPETDDRSKLVRPSGRPSRWHDETLKPEPTADKVTPADLESSLTKPDVISAPSSQPSEGETLTSDPVDNTQTSPAIPAACSESSTAVSDIAPSITNTDDSVPPADKAAGDEENVVQASSVVAEIAS</sequence>